<reference evidence="2" key="1">
    <citation type="submission" date="2016-10" db="EMBL/GenBank/DDBJ databases">
        <authorList>
            <person name="Varghese N."/>
            <person name="Submissions S."/>
        </authorList>
    </citation>
    <scope>NUCLEOTIDE SEQUENCE [LARGE SCALE GENOMIC DNA]</scope>
    <source>
        <strain evidence="2">GAS369</strain>
    </source>
</reference>
<dbReference type="EMBL" id="LT629750">
    <property type="protein sequence ID" value="SDT01443.1"/>
    <property type="molecule type" value="Genomic_DNA"/>
</dbReference>
<evidence type="ECO:0000313" key="2">
    <source>
        <dbReference type="Proteomes" id="UP000243904"/>
    </source>
</evidence>
<gene>
    <name evidence="1" type="ORF">SAMN05444158_4046</name>
</gene>
<dbReference type="AlphaFoldDB" id="A0A1H1WW84"/>
<sequence length="41" mass="4552">MLAASLILDAIFCYFNARLVQYHETSLFLQPISSPASVHSP</sequence>
<keyword evidence="2" id="KW-1185">Reference proteome</keyword>
<organism evidence="1 2">
    <name type="scientific">Bradyrhizobium canariense</name>
    <dbReference type="NCBI Taxonomy" id="255045"/>
    <lineage>
        <taxon>Bacteria</taxon>
        <taxon>Pseudomonadati</taxon>
        <taxon>Pseudomonadota</taxon>
        <taxon>Alphaproteobacteria</taxon>
        <taxon>Hyphomicrobiales</taxon>
        <taxon>Nitrobacteraceae</taxon>
        <taxon>Bradyrhizobium</taxon>
    </lineage>
</organism>
<protein>
    <submittedName>
        <fullName evidence="1">Uncharacterized protein</fullName>
    </submittedName>
</protein>
<accession>A0A1H1WW84</accession>
<evidence type="ECO:0000313" key="1">
    <source>
        <dbReference type="EMBL" id="SDT01443.1"/>
    </source>
</evidence>
<name>A0A1H1WW84_9BRAD</name>
<dbReference type="Proteomes" id="UP000243904">
    <property type="component" value="Chromosome I"/>
</dbReference>
<proteinExistence type="predicted"/>